<protein>
    <submittedName>
        <fullName evidence="2">Uncharacterized protein</fullName>
    </submittedName>
</protein>
<dbReference type="PANTHER" id="PTHR28272">
    <property type="entry name" value="RIBONUCLEASES P/MRP PROTEIN SUBUNIT POP3"/>
    <property type="match status" value="1"/>
</dbReference>
<dbReference type="GO" id="GO:0006364">
    <property type="term" value="P:rRNA processing"/>
    <property type="evidence" value="ECO:0007669"/>
    <property type="project" value="InterPro"/>
</dbReference>
<feature type="compositionally biased region" description="Low complexity" evidence="1">
    <location>
        <begin position="194"/>
        <end position="203"/>
    </location>
</feature>
<dbReference type="GO" id="GO:0000171">
    <property type="term" value="F:ribonuclease MRP activity"/>
    <property type="evidence" value="ECO:0007669"/>
    <property type="project" value="TreeGrafter"/>
</dbReference>
<evidence type="ECO:0000313" key="3">
    <source>
        <dbReference type="Proteomes" id="UP001373714"/>
    </source>
</evidence>
<dbReference type="GO" id="GO:0008033">
    <property type="term" value="P:tRNA processing"/>
    <property type="evidence" value="ECO:0007669"/>
    <property type="project" value="InterPro"/>
</dbReference>
<dbReference type="EMBL" id="JAVHNS010000004">
    <property type="protein sequence ID" value="KAK6358318.1"/>
    <property type="molecule type" value="Genomic_DNA"/>
</dbReference>
<name>A0AAV9V9M4_9PEZI</name>
<evidence type="ECO:0000313" key="2">
    <source>
        <dbReference type="EMBL" id="KAK6358318.1"/>
    </source>
</evidence>
<dbReference type="GO" id="GO:0004526">
    <property type="term" value="F:ribonuclease P activity"/>
    <property type="evidence" value="ECO:0007669"/>
    <property type="project" value="TreeGrafter"/>
</dbReference>
<dbReference type="Pfam" id="PF08228">
    <property type="entry name" value="RNase_P_pop3"/>
    <property type="match status" value="1"/>
</dbReference>
<evidence type="ECO:0000256" key="1">
    <source>
        <dbReference type="SAM" id="MobiDB-lite"/>
    </source>
</evidence>
<comment type="caution">
    <text evidence="2">The sequence shown here is derived from an EMBL/GenBank/DDBJ whole genome shotgun (WGS) entry which is preliminary data.</text>
</comment>
<feature type="compositionally biased region" description="Basic and acidic residues" evidence="1">
    <location>
        <begin position="257"/>
        <end position="273"/>
    </location>
</feature>
<dbReference type="GO" id="GO:0005655">
    <property type="term" value="C:nucleolar ribonuclease P complex"/>
    <property type="evidence" value="ECO:0007669"/>
    <property type="project" value="TreeGrafter"/>
</dbReference>
<gene>
    <name evidence="2" type="ORF">TWF730_007665</name>
</gene>
<dbReference type="InterPro" id="IPR013241">
    <property type="entry name" value="RNase_P_Pop3"/>
</dbReference>
<dbReference type="PANTHER" id="PTHR28272:SF1">
    <property type="entry name" value="RIBONUCLEASES P_MRP PROTEIN SUBUNIT POP3"/>
    <property type="match status" value="1"/>
</dbReference>
<feature type="region of interest" description="Disordered" evidence="1">
    <location>
        <begin position="192"/>
        <end position="222"/>
    </location>
</feature>
<accession>A0AAV9V9M4</accession>
<keyword evidence="3" id="KW-1185">Reference proteome</keyword>
<dbReference type="GO" id="GO:0034965">
    <property type="term" value="P:intronic box C/D snoRNA processing"/>
    <property type="evidence" value="ECO:0007669"/>
    <property type="project" value="TreeGrafter"/>
</dbReference>
<proteinExistence type="predicted"/>
<organism evidence="2 3">
    <name type="scientific">Orbilia blumenaviensis</name>
    <dbReference type="NCBI Taxonomy" id="1796055"/>
    <lineage>
        <taxon>Eukaryota</taxon>
        <taxon>Fungi</taxon>
        <taxon>Dikarya</taxon>
        <taxon>Ascomycota</taxon>
        <taxon>Pezizomycotina</taxon>
        <taxon>Orbiliomycetes</taxon>
        <taxon>Orbiliales</taxon>
        <taxon>Orbiliaceae</taxon>
        <taxon>Orbilia</taxon>
    </lineage>
</organism>
<sequence>MASLKDRAKKAKTVFSLDTPSPTFLSPSWPDIPGQTSAAILKSLLKLLADLQELPPSTSISTSPEEAAGGTTRRDGGYTLLAGPNPVTAYLEHLVQLAIPSSLPTTNNPNRHKPPPRTPLATFITRSDQPSILHSHIPFLCATASVPLIPLPKGSEQRLVKLLNPENGCVYMLLLFTDTPGIEELKGLLTISDNKNNNNNENNAGDEKLDSAGEGTGEQQQRQVVQLLGKVELPQILHPAEAKWLDTRNKATPTFVGERRKDKRKPQDADTKIPSKGQGGGNKKPPAKKPKKEHG</sequence>
<dbReference type="GO" id="GO:0005829">
    <property type="term" value="C:cytosol"/>
    <property type="evidence" value="ECO:0007669"/>
    <property type="project" value="TreeGrafter"/>
</dbReference>
<dbReference type="GO" id="GO:0000172">
    <property type="term" value="C:ribonuclease MRP complex"/>
    <property type="evidence" value="ECO:0007669"/>
    <property type="project" value="TreeGrafter"/>
</dbReference>
<dbReference type="Proteomes" id="UP001373714">
    <property type="component" value="Unassembled WGS sequence"/>
</dbReference>
<dbReference type="AlphaFoldDB" id="A0AAV9V9M4"/>
<feature type="compositionally biased region" description="Basic residues" evidence="1">
    <location>
        <begin position="285"/>
        <end position="295"/>
    </location>
</feature>
<feature type="compositionally biased region" description="Low complexity" evidence="1">
    <location>
        <begin position="55"/>
        <end position="64"/>
    </location>
</feature>
<feature type="region of interest" description="Disordered" evidence="1">
    <location>
        <begin position="55"/>
        <end position="76"/>
    </location>
</feature>
<feature type="region of interest" description="Disordered" evidence="1">
    <location>
        <begin position="244"/>
        <end position="295"/>
    </location>
</feature>
<reference evidence="2 3" key="1">
    <citation type="submission" date="2019-10" db="EMBL/GenBank/DDBJ databases">
        <authorList>
            <person name="Palmer J.M."/>
        </authorList>
    </citation>
    <scope>NUCLEOTIDE SEQUENCE [LARGE SCALE GENOMIC DNA]</scope>
    <source>
        <strain evidence="2 3">TWF730</strain>
    </source>
</reference>